<keyword evidence="1" id="KW-0732">Signal</keyword>
<gene>
    <name evidence="3" type="ORF">ACFOEB_13900</name>
</gene>
<dbReference type="InterPro" id="IPR011042">
    <property type="entry name" value="6-blade_b-propeller_TolB-like"/>
</dbReference>
<organism evidence="3 4">
    <name type="scientific">Gilvimarinus japonicus</name>
    <dbReference type="NCBI Taxonomy" id="1796469"/>
    <lineage>
        <taxon>Bacteria</taxon>
        <taxon>Pseudomonadati</taxon>
        <taxon>Pseudomonadota</taxon>
        <taxon>Gammaproteobacteria</taxon>
        <taxon>Cellvibrionales</taxon>
        <taxon>Cellvibrionaceae</taxon>
        <taxon>Gilvimarinus</taxon>
    </lineage>
</organism>
<dbReference type="InterPro" id="IPR003431">
    <property type="entry name" value="B-propeller_Phytase"/>
</dbReference>
<dbReference type="SUPFAM" id="SSF50956">
    <property type="entry name" value="Thermostable phytase (3-phytase)"/>
    <property type="match status" value="2"/>
</dbReference>
<evidence type="ECO:0000313" key="3">
    <source>
        <dbReference type="EMBL" id="MFC3156300.1"/>
    </source>
</evidence>
<protein>
    <submittedName>
        <fullName evidence="3">Phytase</fullName>
    </submittedName>
</protein>
<reference evidence="4" key="1">
    <citation type="journal article" date="2019" name="Int. J. Syst. Evol. Microbiol.">
        <title>The Global Catalogue of Microorganisms (GCM) 10K type strain sequencing project: providing services to taxonomists for standard genome sequencing and annotation.</title>
        <authorList>
            <consortium name="The Broad Institute Genomics Platform"/>
            <consortium name="The Broad Institute Genome Sequencing Center for Infectious Disease"/>
            <person name="Wu L."/>
            <person name="Ma J."/>
        </authorList>
    </citation>
    <scope>NUCLEOTIDE SEQUENCE [LARGE SCALE GENOMIC DNA]</scope>
    <source>
        <strain evidence="4">KCTC 52141</strain>
    </source>
</reference>
<evidence type="ECO:0000256" key="1">
    <source>
        <dbReference type="SAM" id="SignalP"/>
    </source>
</evidence>
<evidence type="ECO:0000313" key="4">
    <source>
        <dbReference type="Proteomes" id="UP001595548"/>
    </source>
</evidence>
<keyword evidence="4" id="KW-1185">Reference proteome</keyword>
<feature type="chain" id="PRO_5047499512" evidence="1">
    <location>
        <begin position="21"/>
        <end position="629"/>
    </location>
</feature>
<dbReference type="RefSeq" id="WP_382417464.1">
    <property type="nucleotide sequence ID" value="NZ_AP031500.1"/>
</dbReference>
<feature type="signal peptide" evidence="1">
    <location>
        <begin position="1"/>
        <end position="20"/>
    </location>
</feature>
<dbReference type="EMBL" id="JBHRTL010000029">
    <property type="protein sequence ID" value="MFC3156300.1"/>
    <property type="molecule type" value="Genomic_DNA"/>
</dbReference>
<sequence>MKLVRICCVLLASASINACATTDQLPGSVSAAALAPLSKNQYLLLDNAGTLNWYAADASPKPLDVTQAELLDVMATDSAVYAATFVGDEYRPTLLRVEPKTQSVVVAAQAAAPAFLPEALCLDQNSDGHVSLFVVDERGGAEQWLMADSSGPINPVKVRTLAIAPNVTSCASDNAGSVYATEEGVGIWQYPADPELPAGRRAVDMAVPFGALAGASETIAVVGRSVLAVSVDSQELIIYTKTDDGFKGKVLGQFENLGELEGLRAWYSSSDNNLHTLVRDDDSGLIHRNHWALPQGFDSKQLQAVVPTSLPSVIATVQTEPVARFGDAADDPAIWVNPNEPAASRIIGTDKKHGLLSYDMNGKQMQLLPTGRLNNVDLRYGFNWGSSTGDIAVASQRDHNSLSVYHIDAATGELTHRAEISTGLDEIYGLCMYQNADDFYAIANGKSGRFEQFLLAVNDGKVTGKKVREFSVDTQPEGCVADDARGQLFVGEEDVGIWALSAKADAAANLEPVKMIDAELADDVEGLALYPASNSRYLIASSQGDNTYLVLESQAPYRTLGKFRVGANTAAGIDGVSETDGLEVTHRSLGQGFESGAFVAQDGHNVMPEQPQNFKAVSWQAIAEELGLE</sequence>
<dbReference type="Gene3D" id="2.120.10.30">
    <property type="entry name" value="TolB, C-terminal domain"/>
    <property type="match status" value="2"/>
</dbReference>
<proteinExistence type="predicted"/>
<dbReference type="PROSITE" id="PS51662">
    <property type="entry name" value="BP_PHYTASE"/>
    <property type="match status" value="2"/>
</dbReference>
<feature type="domain" description="BPP" evidence="2">
    <location>
        <begin position="303"/>
        <end position="626"/>
    </location>
</feature>
<name>A0ABV7HR29_9GAMM</name>
<dbReference type="Proteomes" id="UP001595548">
    <property type="component" value="Unassembled WGS sequence"/>
</dbReference>
<feature type="domain" description="BPP" evidence="2">
    <location>
        <begin position="1"/>
        <end position="302"/>
    </location>
</feature>
<evidence type="ECO:0000259" key="2">
    <source>
        <dbReference type="PROSITE" id="PS51662"/>
    </source>
</evidence>
<accession>A0ABV7HR29</accession>
<dbReference type="Pfam" id="PF02333">
    <property type="entry name" value="Phytase"/>
    <property type="match status" value="1"/>
</dbReference>
<comment type="caution">
    <text evidence="3">The sequence shown here is derived from an EMBL/GenBank/DDBJ whole genome shotgun (WGS) entry which is preliminary data.</text>
</comment>